<organism evidence="1 2">
    <name type="scientific">Pukyongiella litopenaei</name>
    <dbReference type="NCBI Taxonomy" id="2605946"/>
    <lineage>
        <taxon>Bacteria</taxon>
        <taxon>Pseudomonadati</taxon>
        <taxon>Pseudomonadota</taxon>
        <taxon>Alphaproteobacteria</taxon>
        <taxon>Rhodobacterales</taxon>
        <taxon>Paracoccaceae</taxon>
        <taxon>Pukyongiella</taxon>
    </lineage>
</organism>
<dbReference type="AlphaFoldDB" id="A0A2S0ML15"/>
<dbReference type="Proteomes" id="UP000237655">
    <property type="component" value="Chromosome"/>
</dbReference>
<evidence type="ECO:0008006" key="3">
    <source>
        <dbReference type="Google" id="ProtNLM"/>
    </source>
</evidence>
<accession>A0A2S0ML15</accession>
<sequence length="172" mass="19012">MRKPLTFLLVASTLLSGCGGWRDSGWNPSNWFGRGRSVSVDAPPEAVNPLIPEGRRGIFQRPEKEDRSELIAAVRELRIERDPNGAIVYATGLASRNGAYAARLRLETEDLPPEDGVITFTFRVTYPSDPTPTGTERTRTIVEAHSLSTQELQGVKAIRVIAAQNALESRRR</sequence>
<dbReference type="EMBL" id="CP027665">
    <property type="protein sequence ID" value="AVO36575.1"/>
    <property type="molecule type" value="Genomic_DNA"/>
</dbReference>
<dbReference type="RefSeq" id="WP_106470890.1">
    <property type="nucleotide sequence ID" value="NZ_CP027665.1"/>
</dbReference>
<name>A0A2S0ML15_9RHOB</name>
<keyword evidence="2" id="KW-1185">Reference proteome</keyword>
<evidence type="ECO:0000313" key="1">
    <source>
        <dbReference type="EMBL" id="AVO36575.1"/>
    </source>
</evidence>
<proteinExistence type="predicted"/>
<dbReference type="PROSITE" id="PS51257">
    <property type="entry name" value="PROKAR_LIPOPROTEIN"/>
    <property type="match status" value="1"/>
</dbReference>
<gene>
    <name evidence="1" type="ORF">C6Y53_01910</name>
</gene>
<protein>
    <recommendedName>
        <fullName evidence="3">Lipoprotein</fullName>
    </recommendedName>
</protein>
<reference evidence="2" key="1">
    <citation type="submission" date="2018-03" db="EMBL/GenBank/DDBJ databases">
        <title>Genomic analysis of the strain SH-1 isolated from shrimp intestine.</title>
        <authorList>
            <person name="Kim Y.-S."/>
            <person name="Kim S.-E."/>
            <person name="Kim K.-H."/>
        </authorList>
    </citation>
    <scope>NUCLEOTIDE SEQUENCE [LARGE SCALE GENOMIC DNA]</scope>
    <source>
        <strain evidence="2">SH-1</strain>
    </source>
</reference>
<evidence type="ECO:0000313" key="2">
    <source>
        <dbReference type="Proteomes" id="UP000237655"/>
    </source>
</evidence>
<dbReference type="KEGG" id="thas:C6Y53_01910"/>